<keyword evidence="3" id="KW-0520">NAD</keyword>
<dbReference type="CDD" id="cd12173">
    <property type="entry name" value="PGDH_4"/>
    <property type="match status" value="1"/>
</dbReference>
<keyword evidence="9" id="KW-1185">Reference proteome</keyword>
<dbReference type="SUPFAM" id="SSF52283">
    <property type="entry name" value="Formate/glycerate dehydrogenase catalytic domain-like"/>
    <property type="match status" value="1"/>
</dbReference>
<dbReference type="AlphaFoldDB" id="A0A1S8D4A9"/>
<evidence type="ECO:0000256" key="1">
    <source>
        <dbReference type="ARBA" id="ARBA00005854"/>
    </source>
</evidence>
<dbReference type="STRING" id="207340.APZ41_014630"/>
<feature type="domain" description="D-isomer specific 2-hydroxyacid dehydrogenase NAD-binding" evidence="6">
    <location>
        <begin position="106"/>
        <end position="283"/>
    </location>
</feature>
<dbReference type="GeneID" id="99632392"/>
<dbReference type="InterPro" id="IPR029753">
    <property type="entry name" value="D-isomer_DH_CS"/>
</dbReference>
<evidence type="ECO:0000256" key="2">
    <source>
        <dbReference type="ARBA" id="ARBA00023002"/>
    </source>
</evidence>
<dbReference type="Proteomes" id="UP000254919">
    <property type="component" value="Unassembled WGS sequence"/>
</dbReference>
<dbReference type="PANTHER" id="PTHR43761">
    <property type="entry name" value="D-ISOMER SPECIFIC 2-HYDROXYACID DEHYDROGENASE FAMILY PROTEIN (AFU_ORTHOLOGUE AFUA_1G13630)"/>
    <property type="match status" value="1"/>
</dbReference>
<dbReference type="Gene3D" id="3.40.50.720">
    <property type="entry name" value="NAD(P)-binding Rossmann-like Domain"/>
    <property type="match status" value="2"/>
</dbReference>
<organism evidence="7 9">
    <name type="scientific">Roseomonas mucosa</name>
    <dbReference type="NCBI Taxonomy" id="207340"/>
    <lineage>
        <taxon>Bacteria</taxon>
        <taxon>Pseudomonadati</taxon>
        <taxon>Pseudomonadota</taxon>
        <taxon>Alphaproteobacteria</taxon>
        <taxon>Acetobacterales</taxon>
        <taxon>Roseomonadaceae</taxon>
        <taxon>Roseomonas</taxon>
    </lineage>
</organism>
<dbReference type="InterPro" id="IPR036291">
    <property type="entry name" value="NAD(P)-bd_dom_sf"/>
</dbReference>
<accession>A0A1S8D4A9</accession>
<evidence type="ECO:0000313" key="8">
    <source>
        <dbReference type="EMBL" id="SUE39527.1"/>
    </source>
</evidence>
<dbReference type="InterPro" id="IPR050418">
    <property type="entry name" value="D-iso_2-hydroxyacid_DH_PdxB"/>
</dbReference>
<dbReference type="InterPro" id="IPR006139">
    <property type="entry name" value="D-isomer_2_OHA_DH_cat_dom"/>
</dbReference>
<dbReference type="PROSITE" id="PS00671">
    <property type="entry name" value="D_2_HYDROXYACID_DH_3"/>
    <property type="match status" value="1"/>
</dbReference>
<evidence type="ECO:0000313" key="9">
    <source>
        <dbReference type="Proteomes" id="UP000054844"/>
    </source>
</evidence>
<sequence length="330" mass="34902">MPHVLIMRPIHDDAIALLEAAPGVTVEVVHKLTKEAMDAALPRANGIIVRTNVVDGAMAAQAPGLRIVARHGVGYDLIDIPGMTQRGVVVTITPEANAGSVAEHTLMLMLACARRTVQYDARVRDLNWGVVPELPTHDIAGRTVLILGFGRIGTRVARLCAAFGLNVLVYDPFIPVGTIRGSGYEAVVDLRDGLAVADIVTLHCPSSAETRGLVNADFLGAMKRGAFFINAARGKLVEEAALAEALRSGQVAMAGIDVLYDEPVSATNPLLDAPNCIFSPHTAASSHEGTRRMALSAAQSVLDCFHDRLPADVIVNPEALQRRPALAVAG</sequence>
<evidence type="ECO:0000256" key="3">
    <source>
        <dbReference type="ARBA" id="ARBA00023027"/>
    </source>
</evidence>
<reference evidence="7 9" key="1">
    <citation type="submission" date="2016-12" db="EMBL/GenBank/DDBJ databases">
        <title>Draft genome sequence of Roseomonas mucosa strain AU37, isolated from a peripheral intravenous catheter.</title>
        <authorList>
            <person name="Choudhury M.A."/>
            <person name="Sidjabat H.E."/>
            <person name="Wailan A.M."/>
            <person name="Zhang L."/>
            <person name="Marsh N.M."/>
            <person name="Rickard C.M."/>
            <person name="Davies M."/>
            <person name="Mcmillan D.J."/>
        </authorList>
    </citation>
    <scope>NUCLEOTIDE SEQUENCE [LARGE SCALE GENOMIC DNA]</scope>
    <source>
        <strain evidence="7 9">SAVE376</strain>
    </source>
</reference>
<evidence type="ECO:0000259" key="5">
    <source>
        <dbReference type="Pfam" id="PF00389"/>
    </source>
</evidence>
<protein>
    <submittedName>
        <fullName evidence="8">D-3-phosphoglycerate dehydrogenase</fullName>
        <ecNumber evidence="8">1.1.1.95</ecNumber>
    </submittedName>
</protein>
<dbReference type="EMBL" id="UGVN01000001">
    <property type="protein sequence ID" value="SUE39527.1"/>
    <property type="molecule type" value="Genomic_DNA"/>
</dbReference>
<dbReference type="GO" id="GO:0004617">
    <property type="term" value="F:phosphoglycerate dehydrogenase activity"/>
    <property type="evidence" value="ECO:0007669"/>
    <property type="project" value="UniProtKB-EC"/>
</dbReference>
<gene>
    <name evidence="8" type="primary">serA_2</name>
    <name evidence="7" type="ORF">APZ41_014630</name>
    <name evidence="8" type="ORF">NCTC13291_01342</name>
</gene>
<comment type="similarity">
    <text evidence="1 4">Belongs to the D-isomer specific 2-hydroxyacid dehydrogenase family.</text>
</comment>
<dbReference type="SUPFAM" id="SSF51735">
    <property type="entry name" value="NAD(P)-binding Rossmann-fold domains"/>
    <property type="match status" value="1"/>
</dbReference>
<feature type="domain" description="D-isomer specific 2-hydroxyacid dehydrogenase catalytic" evidence="5">
    <location>
        <begin position="4"/>
        <end position="314"/>
    </location>
</feature>
<dbReference type="RefSeq" id="WP_019461110.1">
    <property type="nucleotide sequence ID" value="NZ_AP031462.1"/>
</dbReference>
<dbReference type="OrthoDB" id="9793626at2"/>
<keyword evidence="2 4" id="KW-0560">Oxidoreductase</keyword>
<reference evidence="8 10" key="2">
    <citation type="submission" date="2018-06" db="EMBL/GenBank/DDBJ databases">
        <authorList>
            <consortium name="Pathogen Informatics"/>
            <person name="Doyle S."/>
        </authorList>
    </citation>
    <scope>NUCLEOTIDE SEQUENCE [LARGE SCALE GENOMIC DNA]</scope>
    <source>
        <strain evidence="8 10">NCTC13291</strain>
    </source>
</reference>
<evidence type="ECO:0000313" key="10">
    <source>
        <dbReference type="Proteomes" id="UP000254919"/>
    </source>
</evidence>
<dbReference type="Proteomes" id="UP000054844">
    <property type="component" value="Unassembled WGS sequence"/>
</dbReference>
<name>A0A1S8D4A9_9PROT</name>
<dbReference type="EC" id="1.1.1.95" evidence="8"/>
<evidence type="ECO:0000313" key="7">
    <source>
        <dbReference type="EMBL" id="ONH82420.1"/>
    </source>
</evidence>
<evidence type="ECO:0000256" key="4">
    <source>
        <dbReference type="RuleBase" id="RU003719"/>
    </source>
</evidence>
<proteinExistence type="inferred from homology"/>
<dbReference type="PANTHER" id="PTHR43761:SF1">
    <property type="entry name" value="D-ISOMER SPECIFIC 2-HYDROXYACID DEHYDROGENASE CATALYTIC DOMAIN-CONTAINING PROTEIN-RELATED"/>
    <property type="match status" value="1"/>
</dbReference>
<dbReference type="InterPro" id="IPR006140">
    <property type="entry name" value="D-isomer_DH_NAD-bd"/>
</dbReference>
<evidence type="ECO:0000259" key="6">
    <source>
        <dbReference type="Pfam" id="PF02826"/>
    </source>
</evidence>
<dbReference type="Pfam" id="PF02826">
    <property type="entry name" value="2-Hacid_dh_C"/>
    <property type="match status" value="1"/>
</dbReference>
<dbReference type="Pfam" id="PF00389">
    <property type="entry name" value="2-Hacid_dh"/>
    <property type="match status" value="1"/>
</dbReference>
<dbReference type="GO" id="GO:0051287">
    <property type="term" value="F:NAD binding"/>
    <property type="evidence" value="ECO:0007669"/>
    <property type="project" value="InterPro"/>
</dbReference>
<dbReference type="EMBL" id="LLWF02000055">
    <property type="protein sequence ID" value="ONH82420.1"/>
    <property type="molecule type" value="Genomic_DNA"/>
</dbReference>